<sequence>MLIGLEMSSQRKMQMTVHRSCCSFMEATRPRYQSCHGILVRNGSLPAWLKITSCRSGRWQKASTVMTTISTIVSRVPLHKRHPHVFCGVVGGIVWS</sequence>
<proteinExistence type="predicted"/>
<name>A0A0A9CM36_ARUDO</name>
<reference evidence="1" key="1">
    <citation type="submission" date="2014-09" db="EMBL/GenBank/DDBJ databases">
        <authorList>
            <person name="Magalhaes I.L.F."/>
            <person name="Oliveira U."/>
            <person name="Santos F.R."/>
            <person name="Vidigal T.H.D.A."/>
            <person name="Brescovit A.D."/>
            <person name="Santos A.J."/>
        </authorList>
    </citation>
    <scope>NUCLEOTIDE SEQUENCE</scope>
    <source>
        <tissue evidence="1">Shoot tissue taken approximately 20 cm above the soil surface</tissue>
    </source>
</reference>
<dbReference type="EMBL" id="GBRH01220511">
    <property type="protein sequence ID" value="JAD77384.1"/>
    <property type="molecule type" value="Transcribed_RNA"/>
</dbReference>
<organism evidence="1">
    <name type="scientific">Arundo donax</name>
    <name type="common">Giant reed</name>
    <name type="synonym">Donax arundinaceus</name>
    <dbReference type="NCBI Taxonomy" id="35708"/>
    <lineage>
        <taxon>Eukaryota</taxon>
        <taxon>Viridiplantae</taxon>
        <taxon>Streptophyta</taxon>
        <taxon>Embryophyta</taxon>
        <taxon>Tracheophyta</taxon>
        <taxon>Spermatophyta</taxon>
        <taxon>Magnoliopsida</taxon>
        <taxon>Liliopsida</taxon>
        <taxon>Poales</taxon>
        <taxon>Poaceae</taxon>
        <taxon>PACMAD clade</taxon>
        <taxon>Arundinoideae</taxon>
        <taxon>Arundineae</taxon>
        <taxon>Arundo</taxon>
    </lineage>
</organism>
<protein>
    <submittedName>
        <fullName evidence="1">Nfc104</fullName>
    </submittedName>
</protein>
<dbReference type="AlphaFoldDB" id="A0A0A9CM36"/>
<reference evidence="1" key="2">
    <citation type="journal article" date="2015" name="Data Brief">
        <title>Shoot transcriptome of the giant reed, Arundo donax.</title>
        <authorList>
            <person name="Barrero R.A."/>
            <person name="Guerrero F.D."/>
            <person name="Moolhuijzen P."/>
            <person name="Goolsby J.A."/>
            <person name="Tidwell J."/>
            <person name="Bellgard S.E."/>
            <person name="Bellgard M.I."/>
        </authorList>
    </citation>
    <scope>NUCLEOTIDE SEQUENCE</scope>
    <source>
        <tissue evidence="1">Shoot tissue taken approximately 20 cm above the soil surface</tissue>
    </source>
</reference>
<accession>A0A0A9CM36</accession>
<evidence type="ECO:0000313" key="1">
    <source>
        <dbReference type="EMBL" id="JAD77384.1"/>
    </source>
</evidence>